<keyword evidence="4" id="KW-1185">Reference proteome</keyword>
<reference evidence="3 4" key="1">
    <citation type="submission" date="2018-10" db="EMBL/GenBank/DDBJ databases">
        <title>A high-quality apple genome assembly.</title>
        <authorList>
            <person name="Hu J."/>
        </authorList>
    </citation>
    <scope>NUCLEOTIDE SEQUENCE [LARGE SCALE GENOMIC DNA]</scope>
    <source>
        <strain evidence="4">cv. HFTH1</strain>
        <tissue evidence="3">Young leaf</tissue>
    </source>
</reference>
<dbReference type="PANTHER" id="PTHR47926:SF397">
    <property type="entry name" value="(WILD MALAYSIAN BANANA) HYPOTHETICAL PROTEIN"/>
    <property type="match status" value="1"/>
</dbReference>
<dbReference type="NCBIfam" id="TIGR00756">
    <property type="entry name" value="PPR"/>
    <property type="match status" value="8"/>
</dbReference>
<dbReference type="FunFam" id="1.25.40.10:FF:000883">
    <property type="entry name" value="Pentatricopeptide repeat-containing protein"/>
    <property type="match status" value="1"/>
</dbReference>
<dbReference type="InterPro" id="IPR002885">
    <property type="entry name" value="PPR_rpt"/>
</dbReference>
<dbReference type="Pfam" id="PF20431">
    <property type="entry name" value="E_motif"/>
    <property type="match status" value="1"/>
</dbReference>
<dbReference type="Proteomes" id="UP000290289">
    <property type="component" value="Chromosome 1"/>
</dbReference>
<feature type="repeat" description="PPR" evidence="2">
    <location>
        <begin position="573"/>
        <end position="603"/>
    </location>
</feature>
<organism evidence="3 4">
    <name type="scientific">Malus domestica</name>
    <name type="common">Apple</name>
    <name type="synonym">Pyrus malus</name>
    <dbReference type="NCBI Taxonomy" id="3750"/>
    <lineage>
        <taxon>Eukaryota</taxon>
        <taxon>Viridiplantae</taxon>
        <taxon>Streptophyta</taxon>
        <taxon>Embryophyta</taxon>
        <taxon>Tracheophyta</taxon>
        <taxon>Spermatophyta</taxon>
        <taxon>Magnoliopsida</taxon>
        <taxon>eudicotyledons</taxon>
        <taxon>Gunneridae</taxon>
        <taxon>Pentapetalae</taxon>
        <taxon>rosids</taxon>
        <taxon>fabids</taxon>
        <taxon>Rosales</taxon>
        <taxon>Rosaceae</taxon>
        <taxon>Amygdaloideae</taxon>
        <taxon>Maleae</taxon>
        <taxon>Malus</taxon>
    </lineage>
</organism>
<evidence type="ECO:0000256" key="1">
    <source>
        <dbReference type="ARBA" id="ARBA00022737"/>
    </source>
</evidence>
<feature type="repeat" description="PPR" evidence="2">
    <location>
        <begin position="403"/>
        <end position="437"/>
    </location>
</feature>
<dbReference type="SUPFAM" id="SSF48452">
    <property type="entry name" value="TPR-like"/>
    <property type="match status" value="1"/>
</dbReference>
<name>A0A498KS65_MALDO</name>
<feature type="repeat" description="PPR" evidence="2">
    <location>
        <begin position="302"/>
        <end position="336"/>
    </location>
</feature>
<dbReference type="Gene3D" id="1.25.40.10">
    <property type="entry name" value="Tetratricopeptide repeat domain"/>
    <property type="match status" value="7"/>
</dbReference>
<feature type="repeat" description="PPR" evidence="2">
    <location>
        <begin position="96"/>
        <end position="130"/>
    </location>
</feature>
<evidence type="ECO:0000256" key="2">
    <source>
        <dbReference type="PROSITE-ProRule" id="PRU00708"/>
    </source>
</evidence>
<dbReference type="Pfam" id="PF01535">
    <property type="entry name" value="PPR"/>
    <property type="match status" value="6"/>
</dbReference>
<keyword evidence="1" id="KW-0677">Repeat</keyword>
<dbReference type="InterPro" id="IPR046960">
    <property type="entry name" value="PPR_At4g14850-like_plant"/>
</dbReference>
<sequence length="864" mass="96368">MFNLRHKSLHLFKHLPSSSSLPFSSLSASNYVNYHLDSFLSNQIPTFQHLSQSHALIITSANSNNIFICAKLISLYASLSKPTSSTKVFASVSPKDTFLWNSIIKTHFSNGGYSKALVFFFQMRASGFAPNQFTLPMVVSSCAELMVLDHGNNVHGLGKKLGLFAGNSAVGSSFVYMYSKCGRMEDASIMFDEITVRDVVCWTALIIGYVQNDESEKGLECLCEMHRIGGIGERPNFRTLEVGLQACGDLGALVEGRCLHGFVVKRGIGCSGAVKSLLLSMYSRCGRPEESYLSFCDIENKDVISWTSVIGVYARSGLMDGCLSLFWEMQDSDIFPDEIVVSCMLSGFRNSTNINEGKAFLGLVTRQNYASSQVVHSELLSMYCKFELLTLAEKLFSGMQHQNKESCNTMIYGYGKLGLRTKCIELFRKMRHQGIEADSNSLVSVVSSCFQMGTIHLGQSLHCFIIKVCMDENVSVANSLIDMYGKSGYLTIARRIFSVTQKDIITWNSLISSYTHNGHSFEAIDLYHKMIAENFMPNSATLVTVLSACSHLASLEEGIKVHCHIKERRIGNNLSLSTALVDMYAKCGELEKSRELFNSMEDRDVISWNVMISGYATHGHAESAIELFHEMEDSNVIPNELTFLALLSACNHSGLVEEGKYLFRKMQDLSLNPNLKHYACMVDILGRSGNLQEAEDLVLSMPISPDGGVWGSLLGACKIHNEIELGVRVARHAIKSDPENDGYYVMLSNLYGSIGKWEEAINVRKMMEEKGVGTTKGMTLGAWLKKLSWLFNHGMASFYDYECRFLANFRSRSTANAKCSHRRLRIVEIHKLSDPQVEEMPHGREAFPILHMYEIPSLPRASKI</sequence>
<evidence type="ECO:0000313" key="4">
    <source>
        <dbReference type="Proteomes" id="UP000290289"/>
    </source>
</evidence>
<proteinExistence type="predicted"/>
<protein>
    <submittedName>
        <fullName evidence="3">Uncharacterized protein</fullName>
    </submittedName>
</protein>
<feature type="repeat" description="PPR" evidence="2">
    <location>
        <begin position="639"/>
        <end position="673"/>
    </location>
</feature>
<comment type="caution">
    <text evidence="3">The sequence shown here is derived from an EMBL/GenBank/DDBJ whole genome shotgun (WGS) entry which is preliminary data.</text>
</comment>
<dbReference type="FunFam" id="1.25.40.10:FF:000031">
    <property type="entry name" value="Pentatricopeptide repeat-containing protein mitochondrial"/>
    <property type="match status" value="1"/>
</dbReference>
<dbReference type="InterPro" id="IPR011990">
    <property type="entry name" value="TPR-like_helical_dom_sf"/>
</dbReference>
<gene>
    <name evidence="3" type="ORF">DVH24_033901</name>
</gene>
<feature type="repeat" description="PPR" evidence="2">
    <location>
        <begin position="503"/>
        <end position="537"/>
    </location>
</feature>
<accession>A0A498KS65</accession>
<dbReference type="EMBL" id="RDQH01000327">
    <property type="protein sequence ID" value="RXI09284.1"/>
    <property type="molecule type" value="Genomic_DNA"/>
</dbReference>
<dbReference type="GO" id="GO:0009451">
    <property type="term" value="P:RNA modification"/>
    <property type="evidence" value="ECO:0007669"/>
    <property type="project" value="InterPro"/>
</dbReference>
<dbReference type="AlphaFoldDB" id="A0A498KS65"/>
<dbReference type="InterPro" id="IPR046848">
    <property type="entry name" value="E_motif"/>
</dbReference>
<dbReference type="PROSITE" id="PS51375">
    <property type="entry name" value="PPR"/>
    <property type="match status" value="7"/>
</dbReference>
<dbReference type="FunFam" id="1.25.40.10:FF:000090">
    <property type="entry name" value="Pentatricopeptide repeat-containing protein, chloroplastic"/>
    <property type="match status" value="1"/>
</dbReference>
<dbReference type="PANTHER" id="PTHR47926">
    <property type="entry name" value="PENTATRICOPEPTIDE REPEAT-CONTAINING PROTEIN"/>
    <property type="match status" value="1"/>
</dbReference>
<evidence type="ECO:0000313" key="3">
    <source>
        <dbReference type="EMBL" id="RXI09284.1"/>
    </source>
</evidence>
<dbReference type="Pfam" id="PF13041">
    <property type="entry name" value="PPR_2"/>
    <property type="match status" value="3"/>
</dbReference>
<feature type="repeat" description="PPR" evidence="2">
    <location>
        <begin position="604"/>
        <end position="638"/>
    </location>
</feature>
<dbReference type="GO" id="GO:0003723">
    <property type="term" value="F:RNA binding"/>
    <property type="evidence" value="ECO:0007669"/>
    <property type="project" value="InterPro"/>
</dbReference>